<dbReference type="PANTHER" id="PTHR33070:SF120">
    <property type="entry name" value="EXPRESSED PROTEIN"/>
    <property type="match status" value="1"/>
</dbReference>
<protein>
    <submittedName>
        <fullName evidence="1">Uncharacterized protein</fullName>
    </submittedName>
</protein>
<evidence type="ECO:0000313" key="1">
    <source>
        <dbReference type="EMBL" id="KAK1400329.1"/>
    </source>
</evidence>
<dbReference type="PANTHER" id="PTHR33070">
    <property type="entry name" value="OS06G0725500 PROTEIN"/>
    <property type="match status" value="1"/>
</dbReference>
<name>A0AAD8JA96_9APIA</name>
<evidence type="ECO:0000313" key="2">
    <source>
        <dbReference type="Proteomes" id="UP001237642"/>
    </source>
</evidence>
<accession>A0AAD8JA96</accession>
<dbReference type="GO" id="GO:0048367">
    <property type="term" value="P:shoot system development"/>
    <property type="evidence" value="ECO:0007669"/>
    <property type="project" value="InterPro"/>
</dbReference>
<dbReference type="GO" id="GO:0048364">
    <property type="term" value="P:root development"/>
    <property type="evidence" value="ECO:0007669"/>
    <property type="project" value="InterPro"/>
</dbReference>
<dbReference type="EMBL" id="JAUIZM010000002">
    <property type="protein sequence ID" value="KAK1400329.1"/>
    <property type="molecule type" value="Genomic_DNA"/>
</dbReference>
<proteinExistence type="predicted"/>
<sequence length="559" mass="61028">MAASIANTKVIAHSRSISLPSRSHPLTATVEEHLCTLRTPEEASSSTISKFNKLSALQDLYECVEDLLQLPSAQQDQLISGEDILCGSIRLLDLCSTSKDAISLVRASVQDLESSLRRKETDVSSKTGSYLICKKKANKMVSKCFAGSKKSKINKSIETPAIVSLLREVEEVSITVFESIFSSICPAKEASKQNKWSKVFKSSKTSGITGTQEVQKCLKALDMNMQECEDKLDCLVRSLIKTRVLPSSPGDLDGSSCFTVQVIAGCLDSSCVASIFKTDATGVKGESSIKQTLSSAFHWHLIPLANKMAASIANTKVIAHSRSISLPSRSHPLTATVEEHLCRLRTPEEASSSTISKFNKLSALQDLYECVEDLLQLPSAQQDQLISGEDILCGSIRLLDLCSTSKDAISLVRASVQDLESSLRRKETDVSSKTGSYLICKKKANKMVSKCFAGSKKSKINKSIETPAIVSLLREVEEVSITVFESIFSSICPAKEASKQNKWSKVFKSSKTSGITGTQEVQKCLKALDMNMQECEDKLDCLVRSLIKTRVSILNVLNH</sequence>
<dbReference type="Proteomes" id="UP001237642">
    <property type="component" value="Unassembled WGS sequence"/>
</dbReference>
<gene>
    <name evidence="1" type="ORF">POM88_010192</name>
</gene>
<reference evidence="1" key="2">
    <citation type="submission" date="2023-05" db="EMBL/GenBank/DDBJ databases">
        <authorList>
            <person name="Schelkunov M.I."/>
        </authorList>
    </citation>
    <scope>NUCLEOTIDE SEQUENCE</scope>
    <source>
        <strain evidence="1">Hsosn_3</strain>
        <tissue evidence="1">Leaf</tissue>
    </source>
</reference>
<reference evidence="1" key="1">
    <citation type="submission" date="2023-02" db="EMBL/GenBank/DDBJ databases">
        <title>Genome of toxic invasive species Heracleum sosnowskyi carries increased number of genes despite the absence of recent whole-genome duplications.</title>
        <authorList>
            <person name="Schelkunov M."/>
            <person name="Shtratnikova V."/>
            <person name="Makarenko M."/>
            <person name="Klepikova A."/>
            <person name="Omelchenko D."/>
            <person name="Novikova G."/>
            <person name="Obukhova E."/>
            <person name="Bogdanov V."/>
            <person name="Penin A."/>
            <person name="Logacheva M."/>
        </authorList>
    </citation>
    <scope>NUCLEOTIDE SEQUENCE</scope>
    <source>
        <strain evidence="1">Hsosn_3</strain>
        <tissue evidence="1">Leaf</tissue>
    </source>
</reference>
<dbReference type="Pfam" id="PF03087">
    <property type="entry name" value="BPS1"/>
    <property type="match status" value="2"/>
</dbReference>
<comment type="caution">
    <text evidence="1">The sequence shown here is derived from an EMBL/GenBank/DDBJ whole genome shotgun (WGS) entry which is preliminary data.</text>
</comment>
<organism evidence="1 2">
    <name type="scientific">Heracleum sosnowskyi</name>
    <dbReference type="NCBI Taxonomy" id="360622"/>
    <lineage>
        <taxon>Eukaryota</taxon>
        <taxon>Viridiplantae</taxon>
        <taxon>Streptophyta</taxon>
        <taxon>Embryophyta</taxon>
        <taxon>Tracheophyta</taxon>
        <taxon>Spermatophyta</taxon>
        <taxon>Magnoliopsida</taxon>
        <taxon>eudicotyledons</taxon>
        <taxon>Gunneridae</taxon>
        <taxon>Pentapetalae</taxon>
        <taxon>asterids</taxon>
        <taxon>campanulids</taxon>
        <taxon>Apiales</taxon>
        <taxon>Apiaceae</taxon>
        <taxon>Apioideae</taxon>
        <taxon>apioid superclade</taxon>
        <taxon>Tordylieae</taxon>
        <taxon>Tordyliinae</taxon>
        <taxon>Heracleum</taxon>
    </lineage>
</organism>
<dbReference type="AlphaFoldDB" id="A0AAD8JA96"/>
<keyword evidence="2" id="KW-1185">Reference proteome</keyword>
<dbReference type="InterPro" id="IPR004320">
    <property type="entry name" value="BPS1_pln"/>
</dbReference>